<dbReference type="Proteomes" id="UP000241394">
    <property type="component" value="Chromosome LG6"/>
</dbReference>
<dbReference type="AlphaFoldDB" id="A0A2R6RGF3"/>
<dbReference type="Gene3D" id="3.80.10.10">
    <property type="entry name" value="Ribonuclease Inhibitor"/>
    <property type="match status" value="2"/>
</dbReference>
<dbReference type="InterPro" id="IPR032675">
    <property type="entry name" value="LRR_dom_sf"/>
</dbReference>
<gene>
    <name evidence="5" type="ORF">CEY00_Acc06675</name>
</gene>
<dbReference type="Pfam" id="PF23598">
    <property type="entry name" value="LRR_14"/>
    <property type="match status" value="1"/>
</dbReference>
<dbReference type="OMA" id="YTEERTT"/>
<protein>
    <submittedName>
        <fullName evidence="5">Disease resistance protein</fullName>
    </submittedName>
</protein>
<dbReference type="SUPFAM" id="SSF52047">
    <property type="entry name" value="RNI-like"/>
    <property type="match status" value="1"/>
</dbReference>
<feature type="domain" description="Disease resistance R13L4/SHOC-2-like LRR" evidence="4">
    <location>
        <begin position="219"/>
        <end position="367"/>
    </location>
</feature>
<evidence type="ECO:0000256" key="1">
    <source>
        <dbReference type="ARBA" id="ARBA00022737"/>
    </source>
</evidence>
<dbReference type="OrthoDB" id="1938824at2759"/>
<evidence type="ECO:0000259" key="3">
    <source>
        <dbReference type="Pfam" id="PF23247"/>
    </source>
</evidence>
<dbReference type="STRING" id="1590841.A0A2R6RGF3"/>
<proteinExistence type="predicted"/>
<dbReference type="EMBL" id="NKQK01000006">
    <property type="protein sequence ID" value="PSS29115.1"/>
    <property type="molecule type" value="Genomic_DNA"/>
</dbReference>
<dbReference type="PANTHER" id="PTHR33463:SF179">
    <property type="entry name" value="NB-ARC DOMAIN-CONTAINING PROTEIN"/>
    <property type="match status" value="1"/>
</dbReference>
<keyword evidence="1" id="KW-0677">Repeat</keyword>
<sequence length="697" mass="79058">MEHQKSTPNRGKTKIPFRRGSIKMAIFRGFLSKLDAFRHKNRSGSTYSITADKSDLSNKIGNKDQGGQIISASDTKLVGEEYSQRFVIERPMQILQSEPELGTSDHENLQMHQSALVIGTCTSNDENATGPAPEEEGILSMEEVDFLNEREVFMQGHKLFPSDKEFLRKMIEKVPLSHEKEILENILSTAKELEETPLDPLEMEELIYDLMEVPPLFSHHFAVLCVVDLSYTSINSLPQSISRLIALKKLILRGCELLMELPPEIGKLINLEVLDMEGTEVMYLPKEIAKLSDLMCLKVSLYGYANQYQEVTIVDTIIPRNALSNLSRLNELIISVTPDGEWWDGEVEVIVNDLSRLQELRTLKLFLPTVELLGALRGDGTSLIFPALAQFRFTVGRHEERFISRLPHEVEEEFNDMEKFEKGLKYVNGEGITGEITGALKHCKAFFLERHWTVKSLSEFGLENMNKVKFCLLVECNELQTIIDAKQFYRGEYFEKIDSGGLKYGSFFAEEIVLGSLQYLFIHYMKNMQSICKGPVGKGCLSNLKSFALHTCPNLTTLFTVEMLGNLINLEELVVEDCPKIDSLVSLQPSGLMSGLFLPSLKKISLLELPALVNISNGLCIAPNLERMVIFYCPKLQKLSTVEVSSADLKIIKGENEWWDSLKWYESDLSRDHQFFLDYIFVPLTRDGDLMAQLTED</sequence>
<feature type="domain" description="Disease resistance protein At4g27190-like leucine-rich repeats" evidence="3">
    <location>
        <begin position="526"/>
        <end position="644"/>
    </location>
</feature>
<dbReference type="InterPro" id="IPR057135">
    <property type="entry name" value="At4g27190-like_LRR"/>
</dbReference>
<accession>A0A2R6RGF3</accession>
<comment type="caution">
    <text evidence="5">The sequence shown here is derived from an EMBL/GenBank/DDBJ whole genome shotgun (WGS) entry which is preliminary data.</text>
</comment>
<evidence type="ECO:0000313" key="5">
    <source>
        <dbReference type="EMBL" id="PSS29115.1"/>
    </source>
</evidence>
<evidence type="ECO:0000259" key="4">
    <source>
        <dbReference type="Pfam" id="PF23598"/>
    </source>
</evidence>
<organism evidence="5 6">
    <name type="scientific">Actinidia chinensis var. chinensis</name>
    <name type="common">Chinese soft-hair kiwi</name>
    <dbReference type="NCBI Taxonomy" id="1590841"/>
    <lineage>
        <taxon>Eukaryota</taxon>
        <taxon>Viridiplantae</taxon>
        <taxon>Streptophyta</taxon>
        <taxon>Embryophyta</taxon>
        <taxon>Tracheophyta</taxon>
        <taxon>Spermatophyta</taxon>
        <taxon>Magnoliopsida</taxon>
        <taxon>eudicotyledons</taxon>
        <taxon>Gunneridae</taxon>
        <taxon>Pentapetalae</taxon>
        <taxon>asterids</taxon>
        <taxon>Ericales</taxon>
        <taxon>Actinidiaceae</taxon>
        <taxon>Actinidia</taxon>
    </lineage>
</organism>
<dbReference type="Pfam" id="PF23247">
    <property type="entry name" value="LRR_RPS2"/>
    <property type="match status" value="1"/>
</dbReference>
<dbReference type="InterPro" id="IPR055414">
    <property type="entry name" value="LRR_R13L4/SHOC2-like"/>
</dbReference>
<name>A0A2R6RGF3_ACTCC</name>
<keyword evidence="6" id="KW-1185">Reference proteome</keyword>
<dbReference type="InParanoid" id="A0A2R6RGF3"/>
<reference evidence="5 6" key="1">
    <citation type="submission" date="2017-07" db="EMBL/GenBank/DDBJ databases">
        <title>An improved, manually edited Actinidia chinensis var. chinensis (kiwifruit) genome highlights the challenges associated with draft genomes and gene prediction in plants.</title>
        <authorList>
            <person name="Pilkington S."/>
            <person name="Crowhurst R."/>
            <person name="Hilario E."/>
            <person name="Nardozza S."/>
            <person name="Fraser L."/>
            <person name="Peng Y."/>
            <person name="Gunaseelan K."/>
            <person name="Simpson R."/>
            <person name="Tahir J."/>
            <person name="Deroles S."/>
            <person name="Templeton K."/>
            <person name="Luo Z."/>
            <person name="Davy M."/>
            <person name="Cheng C."/>
            <person name="Mcneilage M."/>
            <person name="Scaglione D."/>
            <person name="Liu Y."/>
            <person name="Zhang Q."/>
            <person name="Datson P."/>
            <person name="De Silva N."/>
            <person name="Gardiner S."/>
            <person name="Bassett H."/>
            <person name="Chagne D."/>
            <person name="Mccallum J."/>
            <person name="Dzierzon H."/>
            <person name="Deng C."/>
            <person name="Wang Y.-Y."/>
            <person name="Barron N."/>
            <person name="Manako K."/>
            <person name="Bowen J."/>
            <person name="Foster T."/>
            <person name="Erridge Z."/>
            <person name="Tiffin H."/>
            <person name="Waite C."/>
            <person name="Davies K."/>
            <person name="Grierson E."/>
            <person name="Laing W."/>
            <person name="Kirk R."/>
            <person name="Chen X."/>
            <person name="Wood M."/>
            <person name="Montefiori M."/>
            <person name="Brummell D."/>
            <person name="Schwinn K."/>
            <person name="Catanach A."/>
            <person name="Fullerton C."/>
            <person name="Li D."/>
            <person name="Meiyalaghan S."/>
            <person name="Nieuwenhuizen N."/>
            <person name="Read N."/>
            <person name="Prakash R."/>
            <person name="Hunter D."/>
            <person name="Zhang H."/>
            <person name="Mckenzie M."/>
            <person name="Knabel M."/>
            <person name="Harris A."/>
            <person name="Allan A."/>
            <person name="Chen A."/>
            <person name="Janssen B."/>
            <person name="Plunkett B."/>
            <person name="Dwamena C."/>
            <person name="Voogd C."/>
            <person name="Leif D."/>
            <person name="Lafferty D."/>
            <person name="Souleyre E."/>
            <person name="Varkonyi-Gasic E."/>
            <person name="Gambi F."/>
            <person name="Hanley J."/>
            <person name="Yao J.-L."/>
            <person name="Cheung J."/>
            <person name="David K."/>
            <person name="Warren B."/>
            <person name="Marsh K."/>
            <person name="Snowden K."/>
            <person name="Lin-Wang K."/>
            <person name="Brian L."/>
            <person name="Martinez-Sanchez M."/>
            <person name="Wang M."/>
            <person name="Ileperuma N."/>
            <person name="Macnee N."/>
            <person name="Campin R."/>
            <person name="Mcatee P."/>
            <person name="Drummond R."/>
            <person name="Espley R."/>
            <person name="Ireland H."/>
            <person name="Wu R."/>
            <person name="Atkinson R."/>
            <person name="Karunairetnam S."/>
            <person name="Bulley S."/>
            <person name="Chunkath S."/>
            <person name="Hanley Z."/>
            <person name="Storey R."/>
            <person name="Thrimawithana A."/>
            <person name="Thomson S."/>
            <person name="David C."/>
            <person name="Testolin R."/>
        </authorList>
    </citation>
    <scope>NUCLEOTIDE SEQUENCE [LARGE SCALE GENOMIC DNA]</scope>
    <source>
        <strain evidence="6">cv. Red5</strain>
        <tissue evidence="5">Young leaf</tissue>
    </source>
</reference>
<reference evidence="6" key="2">
    <citation type="journal article" date="2018" name="BMC Genomics">
        <title>A manually annotated Actinidia chinensis var. chinensis (kiwifruit) genome highlights the challenges associated with draft genomes and gene prediction in plants.</title>
        <authorList>
            <person name="Pilkington S.M."/>
            <person name="Crowhurst R."/>
            <person name="Hilario E."/>
            <person name="Nardozza S."/>
            <person name="Fraser L."/>
            <person name="Peng Y."/>
            <person name="Gunaseelan K."/>
            <person name="Simpson R."/>
            <person name="Tahir J."/>
            <person name="Deroles S.C."/>
            <person name="Templeton K."/>
            <person name="Luo Z."/>
            <person name="Davy M."/>
            <person name="Cheng C."/>
            <person name="McNeilage M."/>
            <person name="Scaglione D."/>
            <person name="Liu Y."/>
            <person name="Zhang Q."/>
            <person name="Datson P."/>
            <person name="De Silva N."/>
            <person name="Gardiner S.E."/>
            <person name="Bassett H."/>
            <person name="Chagne D."/>
            <person name="McCallum J."/>
            <person name="Dzierzon H."/>
            <person name="Deng C."/>
            <person name="Wang Y.Y."/>
            <person name="Barron L."/>
            <person name="Manako K."/>
            <person name="Bowen J."/>
            <person name="Foster T.M."/>
            <person name="Erridge Z.A."/>
            <person name="Tiffin H."/>
            <person name="Waite C.N."/>
            <person name="Davies K.M."/>
            <person name="Grierson E.P."/>
            <person name="Laing W.A."/>
            <person name="Kirk R."/>
            <person name="Chen X."/>
            <person name="Wood M."/>
            <person name="Montefiori M."/>
            <person name="Brummell D.A."/>
            <person name="Schwinn K.E."/>
            <person name="Catanach A."/>
            <person name="Fullerton C."/>
            <person name="Li D."/>
            <person name="Meiyalaghan S."/>
            <person name="Nieuwenhuizen N."/>
            <person name="Read N."/>
            <person name="Prakash R."/>
            <person name="Hunter D."/>
            <person name="Zhang H."/>
            <person name="McKenzie M."/>
            <person name="Knabel M."/>
            <person name="Harris A."/>
            <person name="Allan A.C."/>
            <person name="Gleave A."/>
            <person name="Chen A."/>
            <person name="Janssen B.J."/>
            <person name="Plunkett B."/>
            <person name="Ampomah-Dwamena C."/>
            <person name="Voogd C."/>
            <person name="Leif D."/>
            <person name="Lafferty D."/>
            <person name="Souleyre E.J.F."/>
            <person name="Varkonyi-Gasic E."/>
            <person name="Gambi F."/>
            <person name="Hanley J."/>
            <person name="Yao J.L."/>
            <person name="Cheung J."/>
            <person name="David K.M."/>
            <person name="Warren B."/>
            <person name="Marsh K."/>
            <person name="Snowden K.C."/>
            <person name="Lin-Wang K."/>
            <person name="Brian L."/>
            <person name="Martinez-Sanchez M."/>
            <person name="Wang M."/>
            <person name="Ileperuma N."/>
            <person name="Macnee N."/>
            <person name="Campin R."/>
            <person name="McAtee P."/>
            <person name="Drummond R.S.M."/>
            <person name="Espley R.V."/>
            <person name="Ireland H.S."/>
            <person name="Wu R."/>
            <person name="Atkinson R.G."/>
            <person name="Karunairetnam S."/>
            <person name="Bulley S."/>
            <person name="Chunkath S."/>
            <person name="Hanley Z."/>
            <person name="Storey R."/>
            <person name="Thrimawithana A.H."/>
            <person name="Thomson S."/>
            <person name="David C."/>
            <person name="Testolin R."/>
            <person name="Huang H."/>
            <person name="Hellens R.P."/>
            <person name="Schaffer R.J."/>
        </authorList>
    </citation>
    <scope>NUCLEOTIDE SEQUENCE [LARGE SCALE GENOMIC DNA]</scope>
    <source>
        <strain evidence="6">cv. Red5</strain>
    </source>
</reference>
<evidence type="ECO:0000313" key="6">
    <source>
        <dbReference type="Proteomes" id="UP000241394"/>
    </source>
</evidence>
<dbReference type="PANTHER" id="PTHR33463">
    <property type="entry name" value="NB-ARC DOMAIN-CONTAINING PROTEIN-RELATED"/>
    <property type="match status" value="1"/>
</dbReference>
<dbReference type="InterPro" id="IPR050905">
    <property type="entry name" value="Plant_NBS-LRR"/>
</dbReference>
<evidence type="ECO:0000256" key="2">
    <source>
        <dbReference type="ARBA" id="ARBA00022821"/>
    </source>
</evidence>
<keyword evidence="2" id="KW-0611">Plant defense</keyword>
<dbReference type="Gramene" id="PSS29115">
    <property type="protein sequence ID" value="PSS29115"/>
    <property type="gene ID" value="CEY00_Acc06675"/>
</dbReference>